<dbReference type="RefSeq" id="WP_022543228.1">
    <property type="nucleotide sequence ID" value="NZ_JAHXNN010000022.1"/>
</dbReference>
<keyword evidence="1" id="KW-0812">Transmembrane</keyword>
<proteinExistence type="predicted"/>
<dbReference type="EMBL" id="VTES01000010">
    <property type="protein sequence ID" value="TYS58380.1"/>
    <property type="molecule type" value="Genomic_DNA"/>
</dbReference>
<dbReference type="AlphaFoldDB" id="A0A5D4S589"/>
<keyword evidence="1" id="KW-1133">Transmembrane helix</keyword>
<dbReference type="Proteomes" id="UP000323732">
    <property type="component" value="Unassembled WGS sequence"/>
</dbReference>
<keyword evidence="1" id="KW-0472">Membrane</keyword>
<evidence type="ECO:0000313" key="3">
    <source>
        <dbReference type="Proteomes" id="UP000323732"/>
    </source>
</evidence>
<sequence length="120" mass="13790">MRILFTYLPVLSFVFVLFLMDDGIFKWTLLVCGIVLVALAKMLRVRMKEEEVEFDDRVNANIAKWSLRSIYLLNFILIVLLCLETASSAAIGLDKETILIYLLATLFIPFYIIPAIVKKL</sequence>
<name>A0A5D4S589_9BACI</name>
<evidence type="ECO:0000313" key="2">
    <source>
        <dbReference type="EMBL" id="TYS58380.1"/>
    </source>
</evidence>
<feature type="transmembrane region" description="Helical" evidence="1">
    <location>
        <begin position="98"/>
        <end position="117"/>
    </location>
</feature>
<feature type="transmembrane region" description="Helical" evidence="1">
    <location>
        <begin position="12"/>
        <end position="39"/>
    </location>
</feature>
<accession>A0A5D4S589</accession>
<protein>
    <recommendedName>
        <fullName evidence="4">DUF2178 domain-containing protein</fullName>
    </recommendedName>
</protein>
<evidence type="ECO:0008006" key="4">
    <source>
        <dbReference type="Google" id="ProtNLM"/>
    </source>
</evidence>
<comment type="caution">
    <text evidence="2">The sequence shown here is derived from an EMBL/GenBank/DDBJ whole genome shotgun (WGS) entry which is preliminary data.</text>
</comment>
<reference evidence="2 3" key="1">
    <citation type="submission" date="2019-08" db="EMBL/GenBank/DDBJ databases">
        <title>Bacillus genomes from the desert of Cuatro Cienegas, Coahuila.</title>
        <authorList>
            <person name="Olmedo-Alvarez G."/>
        </authorList>
    </citation>
    <scope>NUCLEOTIDE SEQUENCE [LARGE SCALE GENOMIC DNA]</scope>
    <source>
        <strain evidence="2 3">CH37_1T</strain>
    </source>
</reference>
<organism evidence="2 3">
    <name type="scientific">Bacillus infantis</name>
    <dbReference type="NCBI Taxonomy" id="324767"/>
    <lineage>
        <taxon>Bacteria</taxon>
        <taxon>Bacillati</taxon>
        <taxon>Bacillota</taxon>
        <taxon>Bacilli</taxon>
        <taxon>Bacillales</taxon>
        <taxon>Bacillaceae</taxon>
        <taxon>Bacillus</taxon>
    </lineage>
</organism>
<evidence type="ECO:0000256" key="1">
    <source>
        <dbReference type="SAM" id="Phobius"/>
    </source>
</evidence>
<feature type="transmembrane region" description="Helical" evidence="1">
    <location>
        <begin position="71"/>
        <end position="92"/>
    </location>
</feature>
<gene>
    <name evidence="2" type="ORF">FZD47_23770</name>
</gene>